<protein>
    <recommendedName>
        <fullName evidence="4">Exodeoxyribonuclease I</fullName>
        <ecNumber evidence="3">3.1.11.1</ecNumber>
    </recommendedName>
    <alternativeName>
        <fullName evidence="13">DNA deoxyribophosphodiesterase</fullName>
    </alternativeName>
</protein>
<keyword evidence="5" id="KW-0540">Nuclease</keyword>
<dbReference type="GO" id="GO:0008310">
    <property type="term" value="F:single-stranded DNA 3'-5' DNA exonuclease activity"/>
    <property type="evidence" value="ECO:0007669"/>
    <property type="project" value="UniProtKB-EC"/>
</dbReference>
<gene>
    <name evidence="17" type="primary">sbcB_1</name>
    <name evidence="17" type="ORF">SDC9_10198</name>
</gene>
<comment type="caution">
    <text evidence="17">The sequence shown here is derived from an EMBL/GenBank/DDBJ whole genome shotgun (WGS) entry which is preliminary data.</text>
</comment>
<dbReference type="InterPro" id="IPR034747">
    <property type="entry name" value="EXOI_SH3"/>
</dbReference>
<keyword evidence="9" id="KW-0269">Exonuclease</keyword>
<evidence type="ECO:0000256" key="1">
    <source>
        <dbReference type="ARBA" id="ARBA00000563"/>
    </source>
</evidence>
<name>A0A644TCB0_9ZZZZ</name>
<dbReference type="Pfam" id="PF08411">
    <property type="entry name" value="ExoI_SH3"/>
    <property type="match status" value="1"/>
</dbReference>
<proteinExistence type="predicted"/>
<evidence type="ECO:0000256" key="14">
    <source>
        <dbReference type="ARBA" id="ARBA00046792"/>
    </source>
</evidence>
<dbReference type="Gene3D" id="3.30.1520.20">
    <property type="entry name" value="Exonuclease ExoI, domain 2"/>
    <property type="match status" value="1"/>
</dbReference>
<organism evidence="17">
    <name type="scientific">bioreactor metagenome</name>
    <dbReference type="NCBI Taxonomy" id="1076179"/>
    <lineage>
        <taxon>unclassified sequences</taxon>
        <taxon>metagenomes</taxon>
        <taxon>ecological metagenomes</taxon>
    </lineage>
</organism>
<dbReference type="InterPro" id="IPR038649">
    <property type="entry name" value="EXOI_SH3_sf"/>
</dbReference>
<evidence type="ECO:0000256" key="4">
    <source>
        <dbReference type="ARBA" id="ARBA00019900"/>
    </source>
</evidence>
<keyword evidence="8 17" id="KW-0378">Hydrolase</keyword>
<evidence type="ECO:0000256" key="11">
    <source>
        <dbReference type="ARBA" id="ARBA00023125"/>
    </source>
</evidence>
<dbReference type="PROSITE" id="PS51785">
    <property type="entry name" value="EXOI_C"/>
    <property type="match status" value="1"/>
</dbReference>
<dbReference type="EC" id="3.1.11.1" evidence="3"/>
<dbReference type="Gene3D" id="3.30.420.10">
    <property type="entry name" value="Ribonuclease H-like superfamily/Ribonuclease H"/>
    <property type="match status" value="1"/>
</dbReference>
<accession>A0A644TCB0</accession>
<dbReference type="Pfam" id="PF00929">
    <property type="entry name" value="RNase_T"/>
    <property type="match status" value="1"/>
</dbReference>
<evidence type="ECO:0000259" key="16">
    <source>
        <dbReference type="PROSITE" id="PS51785"/>
    </source>
</evidence>
<dbReference type="GO" id="GO:0006281">
    <property type="term" value="P:DNA repair"/>
    <property type="evidence" value="ECO:0007669"/>
    <property type="project" value="UniProtKB-KW"/>
</dbReference>
<dbReference type="InterPro" id="IPR058561">
    <property type="entry name" value="Exonuc_1_C"/>
</dbReference>
<dbReference type="Gene3D" id="1.10.287.1240">
    <property type="match status" value="1"/>
</dbReference>
<keyword evidence="11" id="KW-0238">DNA-binding</keyword>
<keyword evidence="6" id="KW-0479">Metal-binding</keyword>
<evidence type="ECO:0000256" key="8">
    <source>
        <dbReference type="ARBA" id="ARBA00022801"/>
    </source>
</evidence>
<dbReference type="NCBIfam" id="NF008746">
    <property type="entry name" value="PRK11779.1"/>
    <property type="match status" value="1"/>
</dbReference>
<evidence type="ECO:0000259" key="15">
    <source>
        <dbReference type="PROSITE" id="PS51784"/>
    </source>
</evidence>
<dbReference type="InterPro" id="IPR036397">
    <property type="entry name" value="RNaseH_sf"/>
</dbReference>
<dbReference type="Pfam" id="PF26016">
    <property type="entry name" value="ExoI_C"/>
    <property type="match status" value="1"/>
</dbReference>
<dbReference type="PROSITE" id="PS51784">
    <property type="entry name" value="EXOI_SH3"/>
    <property type="match status" value="1"/>
</dbReference>
<dbReference type="Gene3D" id="1.20.1280.70">
    <property type="entry name" value="Exonuclease ExoI, domain 3"/>
    <property type="match status" value="1"/>
</dbReference>
<evidence type="ECO:0000256" key="13">
    <source>
        <dbReference type="ARBA" id="ARBA00031220"/>
    </source>
</evidence>
<evidence type="ECO:0000256" key="5">
    <source>
        <dbReference type="ARBA" id="ARBA00022722"/>
    </source>
</evidence>
<dbReference type="FunFam" id="3.30.420.10:FF:000033">
    <property type="entry name" value="Exodeoxyribonuclease I"/>
    <property type="match status" value="1"/>
</dbReference>
<dbReference type="InterPro" id="IPR013520">
    <property type="entry name" value="Ribonucl_H"/>
</dbReference>
<comment type="cofactor">
    <cofactor evidence="2">
        <name>Mg(2+)</name>
        <dbReference type="ChEBI" id="CHEBI:18420"/>
    </cofactor>
</comment>
<dbReference type="SUPFAM" id="SSF53098">
    <property type="entry name" value="Ribonuclease H-like"/>
    <property type="match status" value="1"/>
</dbReference>
<feature type="domain" description="ExoI C-terminal" evidence="16">
    <location>
        <begin position="351"/>
        <end position="486"/>
    </location>
</feature>
<evidence type="ECO:0000256" key="3">
    <source>
        <dbReference type="ARBA" id="ARBA00012108"/>
    </source>
</evidence>
<reference evidence="17" key="1">
    <citation type="submission" date="2019-08" db="EMBL/GenBank/DDBJ databases">
        <authorList>
            <person name="Kucharzyk K."/>
            <person name="Murdoch R.W."/>
            <person name="Higgins S."/>
            <person name="Loffler F."/>
        </authorList>
    </citation>
    <scope>NUCLEOTIDE SEQUENCE</scope>
</reference>
<dbReference type="AlphaFoldDB" id="A0A644TCB0"/>
<dbReference type="InterPro" id="IPR012337">
    <property type="entry name" value="RNaseH-like_sf"/>
</dbReference>
<keyword evidence="10" id="KW-0460">Magnesium</keyword>
<dbReference type="PIRSF" id="PIRSF000977">
    <property type="entry name" value="Exodeoxyribonuclease_I"/>
    <property type="match status" value="1"/>
</dbReference>
<dbReference type="GO" id="GO:0003677">
    <property type="term" value="F:DNA binding"/>
    <property type="evidence" value="ECO:0007669"/>
    <property type="project" value="UniProtKB-KW"/>
</dbReference>
<evidence type="ECO:0000313" key="17">
    <source>
        <dbReference type="EMBL" id="MPL64543.1"/>
    </source>
</evidence>
<dbReference type="EMBL" id="VSSQ01000025">
    <property type="protein sequence ID" value="MPL64543.1"/>
    <property type="molecule type" value="Genomic_DNA"/>
</dbReference>
<dbReference type="GO" id="GO:0046872">
    <property type="term" value="F:metal ion binding"/>
    <property type="evidence" value="ECO:0007669"/>
    <property type="project" value="UniProtKB-KW"/>
</dbReference>
<evidence type="ECO:0000256" key="6">
    <source>
        <dbReference type="ARBA" id="ARBA00022723"/>
    </source>
</evidence>
<comment type="catalytic activity">
    <reaction evidence="1">
        <text>Exonucleolytic cleavage in the 3'- to 5'-direction to yield nucleoside 5'-phosphates.</text>
        <dbReference type="EC" id="3.1.11.1"/>
    </reaction>
</comment>
<comment type="subunit">
    <text evidence="14">Monomer. Interacts with ssb (via C-terminus); this interaction stimulates the exonuclease activity by recruiting the enzyme to its substrate.</text>
</comment>
<feature type="domain" description="ExoI SH3-like" evidence="15">
    <location>
        <begin position="196"/>
        <end position="348"/>
    </location>
</feature>
<keyword evidence="7" id="KW-0227">DNA damage</keyword>
<dbReference type="CDD" id="cd06138">
    <property type="entry name" value="ExoI_N"/>
    <property type="match status" value="1"/>
</dbReference>
<dbReference type="SMART" id="SM00479">
    <property type="entry name" value="EXOIII"/>
    <property type="match status" value="1"/>
</dbReference>
<keyword evidence="12" id="KW-0234">DNA repair</keyword>
<dbReference type="InterPro" id="IPR023607">
    <property type="entry name" value="Exodeoxyribonuclease_I"/>
</dbReference>
<evidence type="ECO:0000256" key="7">
    <source>
        <dbReference type="ARBA" id="ARBA00022763"/>
    </source>
</evidence>
<evidence type="ECO:0000256" key="2">
    <source>
        <dbReference type="ARBA" id="ARBA00001946"/>
    </source>
</evidence>
<evidence type="ECO:0000256" key="10">
    <source>
        <dbReference type="ARBA" id="ARBA00022842"/>
    </source>
</evidence>
<dbReference type="InterPro" id="IPR013620">
    <property type="entry name" value="Exonuc_1_SH3"/>
</dbReference>
<evidence type="ECO:0000256" key="12">
    <source>
        <dbReference type="ARBA" id="ARBA00023204"/>
    </source>
</evidence>
<evidence type="ECO:0000256" key="9">
    <source>
        <dbReference type="ARBA" id="ARBA00022839"/>
    </source>
</evidence>
<sequence>MAPSILWYDLETFGVDPKHDRIAQFACIRTDEKLEEIDEPRKLYCRPPMDYLPSPAACMVHGISPQTAFELGLDEYDFALGLLKEFSRPGTTAVGYNSIHFDEEFIRHLLYRNLFDPYAREYADGNSRWDIINLLRAAHDLRPEGIVWPRDEEGKPLFKLEALSKANGLDHSSAHDALSDIRATIDLARLVRLRQGRLYDWYFSHRKRESLKPLINLSARRMLIHTSAEYSSPRGCSTLIAPVGIDPANRNQLIAIDLRFDPGELVSLSAEEIRGRVFTKAGESDKPRVPLSRIRLNHCPFLAPLSTLSREAETRLGLDRELCAERLSFIGASPGLVDTLMKVFDEPLPAPVSDEPEISLYTGGFIPPADRAKLERFHADLAERGRSPEALMELKRSLFAAKFKDERILRLAGRLFARNFPETLSESERLKWRDFCLARIQFPSSEGATELADYKRLAETLLTDSDTPAPRRAMAHALLEWGKVLGAPLALSN</sequence>